<accession>A0A5B7EI64</accession>
<protein>
    <submittedName>
        <fullName evidence="1">Uncharacterized protein</fullName>
    </submittedName>
</protein>
<sequence>MQMVSRKHLPECCPHPILPQASGARTTLYPMAVVHSIEREARTPSLTTALSWTDAPHLMHPHCLLLRRHIS</sequence>
<name>A0A5B7EI64_PORTR</name>
<gene>
    <name evidence="1" type="ORF">E2C01_026295</name>
</gene>
<organism evidence="1 2">
    <name type="scientific">Portunus trituberculatus</name>
    <name type="common">Swimming crab</name>
    <name type="synonym">Neptunus trituberculatus</name>
    <dbReference type="NCBI Taxonomy" id="210409"/>
    <lineage>
        <taxon>Eukaryota</taxon>
        <taxon>Metazoa</taxon>
        <taxon>Ecdysozoa</taxon>
        <taxon>Arthropoda</taxon>
        <taxon>Crustacea</taxon>
        <taxon>Multicrustacea</taxon>
        <taxon>Malacostraca</taxon>
        <taxon>Eumalacostraca</taxon>
        <taxon>Eucarida</taxon>
        <taxon>Decapoda</taxon>
        <taxon>Pleocyemata</taxon>
        <taxon>Brachyura</taxon>
        <taxon>Eubrachyura</taxon>
        <taxon>Portunoidea</taxon>
        <taxon>Portunidae</taxon>
        <taxon>Portuninae</taxon>
        <taxon>Portunus</taxon>
    </lineage>
</organism>
<dbReference type="AlphaFoldDB" id="A0A5B7EI64"/>
<keyword evidence="2" id="KW-1185">Reference proteome</keyword>
<proteinExistence type="predicted"/>
<evidence type="ECO:0000313" key="1">
    <source>
        <dbReference type="EMBL" id="MPC32957.1"/>
    </source>
</evidence>
<reference evidence="1 2" key="1">
    <citation type="submission" date="2019-05" db="EMBL/GenBank/DDBJ databases">
        <title>Another draft genome of Portunus trituberculatus and its Hox gene families provides insights of decapod evolution.</title>
        <authorList>
            <person name="Jeong J.-H."/>
            <person name="Song I."/>
            <person name="Kim S."/>
            <person name="Choi T."/>
            <person name="Kim D."/>
            <person name="Ryu S."/>
            <person name="Kim W."/>
        </authorList>
    </citation>
    <scope>NUCLEOTIDE SEQUENCE [LARGE SCALE GENOMIC DNA]</scope>
    <source>
        <tissue evidence="1">Muscle</tissue>
    </source>
</reference>
<dbReference type="EMBL" id="VSRR010002731">
    <property type="protein sequence ID" value="MPC32957.1"/>
    <property type="molecule type" value="Genomic_DNA"/>
</dbReference>
<dbReference type="Proteomes" id="UP000324222">
    <property type="component" value="Unassembled WGS sequence"/>
</dbReference>
<evidence type="ECO:0000313" key="2">
    <source>
        <dbReference type="Proteomes" id="UP000324222"/>
    </source>
</evidence>
<comment type="caution">
    <text evidence="1">The sequence shown here is derived from an EMBL/GenBank/DDBJ whole genome shotgun (WGS) entry which is preliminary data.</text>
</comment>